<reference evidence="2 3" key="1">
    <citation type="submission" date="2019-09" db="EMBL/GenBank/DDBJ databases">
        <title>Actinomadura physcomitrii sp. nov., a novel actinomycete isolated from moss [Physcomitrium sphaericum (Ludw) Fuernr].</title>
        <authorList>
            <person name="Liu C."/>
            <person name="Zhuang X."/>
        </authorList>
    </citation>
    <scope>NUCLEOTIDE SEQUENCE [LARGE SCALE GENOMIC DNA]</scope>
    <source>
        <strain evidence="2 3">CYP1-1B</strain>
    </source>
</reference>
<proteinExistence type="predicted"/>
<dbReference type="Proteomes" id="UP000483004">
    <property type="component" value="Unassembled WGS sequence"/>
</dbReference>
<dbReference type="AlphaFoldDB" id="A0A6L3W1L7"/>
<evidence type="ECO:0000313" key="3">
    <source>
        <dbReference type="Proteomes" id="UP000483004"/>
    </source>
</evidence>
<gene>
    <name evidence="2" type="ORF">F9B16_02405</name>
</gene>
<dbReference type="InterPro" id="IPR009492">
    <property type="entry name" value="TniQ"/>
</dbReference>
<name>A0A6L3W1L7_9ACTN</name>
<dbReference type="EMBL" id="WBMR01000003">
    <property type="protein sequence ID" value="KAB2388796.1"/>
    <property type="molecule type" value="Genomic_DNA"/>
</dbReference>
<organism evidence="2 3">
    <name type="scientific">Actinomadura montaniterrae</name>
    <dbReference type="NCBI Taxonomy" id="1803903"/>
    <lineage>
        <taxon>Bacteria</taxon>
        <taxon>Bacillati</taxon>
        <taxon>Actinomycetota</taxon>
        <taxon>Actinomycetes</taxon>
        <taxon>Streptosporangiales</taxon>
        <taxon>Thermomonosporaceae</taxon>
        <taxon>Actinomadura</taxon>
    </lineage>
</organism>
<accession>A0A6L3W1L7</accession>
<dbReference type="OrthoDB" id="4813139at2"/>
<sequence length="190" mass="20467">MRSGGTRRWPLHPPPAPGEALSSWLARLAAPYDLSVRQLLDHNLGPASALAATVAEDAVDWDPPPQVLDALAERTDTQTAELRLMTIAGWVPWLADTLDPDQGPGAFDTYTRQDSVLLHRGETGTNTVGRWLPWLPVDQEPHQAPPRVCRSARPIPTRASHSRPGCCSCSAAPTTAAFWNPRAPSASGTS</sequence>
<feature type="domain" description="TniQ" evidence="1">
    <location>
        <begin position="10"/>
        <end position="140"/>
    </location>
</feature>
<protein>
    <recommendedName>
        <fullName evidence="1">TniQ domain-containing protein</fullName>
    </recommendedName>
</protein>
<dbReference type="Pfam" id="PF06527">
    <property type="entry name" value="TniQ"/>
    <property type="match status" value="1"/>
</dbReference>
<comment type="caution">
    <text evidence="2">The sequence shown here is derived from an EMBL/GenBank/DDBJ whole genome shotgun (WGS) entry which is preliminary data.</text>
</comment>
<evidence type="ECO:0000259" key="1">
    <source>
        <dbReference type="Pfam" id="PF06527"/>
    </source>
</evidence>
<evidence type="ECO:0000313" key="2">
    <source>
        <dbReference type="EMBL" id="KAB2388796.1"/>
    </source>
</evidence>
<keyword evidence="3" id="KW-1185">Reference proteome</keyword>